<dbReference type="EMBL" id="JANPWB010000010">
    <property type="protein sequence ID" value="KAJ1141796.1"/>
    <property type="molecule type" value="Genomic_DNA"/>
</dbReference>
<evidence type="ECO:0000256" key="1">
    <source>
        <dbReference type="SAM" id="MobiDB-lite"/>
    </source>
</evidence>
<keyword evidence="3" id="KW-1185">Reference proteome</keyword>
<gene>
    <name evidence="2" type="ORF">NDU88_008124</name>
</gene>
<comment type="caution">
    <text evidence="2">The sequence shown here is derived from an EMBL/GenBank/DDBJ whole genome shotgun (WGS) entry which is preliminary data.</text>
</comment>
<sequence length="105" mass="11449">MVKMDRLCFNGTTPARPAPGPPSTHPDTHQSAGTFSDSDKLDLVLAAIEHSRVIMEAWFGSLVAEISFLRDNHRKLADKVVESEKSIAALQPITTDHQTANTTHA</sequence>
<name>A0AAV7QMQ3_PLEWA</name>
<protein>
    <submittedName>
        <fullName evidence="2">Uncharacterized protein</fullName>
    </submittedName>
</protein>
<dbReference type="AlphaFoldDB" id="A0AAV7QMQ3"/>
<feature type="region of interest" description="Disordered" evidence="1">
    <location>
        <begin position="1"/>
        <end position="35"/>
    </location>
</feature>
<organism evidence="2 3">
    <name type="scientific">Pleurodeles waltl</name>
    <name type="common">Iberian ribbed newt</name>
    <dbReference type="NCBI Taxonomy" id="8319"/>
    <lineage>
        <taxon>Eukaryota</taxon>
        <taxon>Metazoa</taxon>
        <taxon>Chordata</taxon>
        <taxon>Craniata</taxon>
        <taxon>Vertebrata</taxon>
        <taxon>Euteleostomi</taxon>
        <taxon>Amphibia</taxon>
        <taxon>Batrachia</taxon>
        <taxon>Caudata</taxon>
        <taxon>Salamandroidea</taxon>
        <taxon>Salamandridae</taxon>
        <taxon>Pleurodelinae</taxon>
        <taxon>Pleurodeles</taxon>
    </lineage>
</organism>
<evidence type="ECO:0000313" key="3">
    <source>
        <dbReference type="Proteomes" id="UP001066276"/>
    </source>
</evidence>
<dbReference type="Proteomes" id="UP001066276">
    <property type="component" value="Chromosome 6"/>
</dbReference>
<evidence type="ECO:0000313" key="2">
    <source>
        <dbReference type="EMBL" id="KAJ1141796.1"/>
    </source>
</evidence>
<reference evidence="2" key="1">
    <citation type="journal article" date="2022" name="bioRxiv">
        <title>Sequencing and chromosome-scale assembly of the giantPleurodeles waltlgenome.</title>
        <authorList>
            <person name="Brown T."/>
            <person name="Elewa A."/>
            <person name="Iarovenko S."/>
            <person name="Subramanian E."/>
            <person name="Araus A.J."/>
            <person name="Petzold A."/>
            <person name="Susuki M."/>
            <person name="Suzuki K.-i.T."/>
            <person name="Hayashi T."/>
            <person name="Toyoda A."/>
            <person name="Oliveira C."/>
            <person name="Osipova E."/>
            <person name="Leigh N.D."/>
            <person name="Simon A."/>
            <person name="Yun M.H."/>
        </authorList>
    </citation>
    <scope>NUCLEOTIDE SEQUENCE</scope>
    <source>
        <strain evidence="2">20211129_DDA</strain>
        <tissue evidence="2">Liver</tissue>
    </source>
</reference>
<accession>A0AAV7QMQ3</accession>
<proteinExistence type="predicted"/>